<dbReference type="Proteomes" id="UP000655225">
    <property type="component" value="Unassembled WGS sequence"/>
</dbReference>
<dbReference type="OrthoDB" id="673865at2759"/>
<dbReference type="SUPFAM" id="SSF81383">
    <property type="entry name" value="F-box domain"/>
    <property type="match status" value="1"/>
</dbReference>
<dbReference type="CDD" id="cd22160">
    <property type="entry name" value="F-box_AtFBL13-like"/>
    <property type="match status" value="1"/>
</dbReference>
<dbReference type="EMBL" id="JABCRI010000002">
    <property type="protein sequence ID" value="KAF8411227.1"/>
    <property type="molecule type" value="Genomic_DNA"/>
</dbReference>
<dbReference type="PANTHER" id="PTHR34145:SF28">
    <property type="entry name" value="F-BOX DOMAIN-CONTAINING PROTEIN"/>
    <property type="match status" value="1"/>
</dbReference>
<gene>
    <name evidence="2" type="ORF">HHK36_003773</name>
</gene>
<feature type="domain" description="FBD" evidence="1">
    <location>
        <begin position="336"/>
        <end position="409"/>
    </location>
</feature>
<dbReference type="InterPro" id="IPR032675">
    <property type="entry name" value="LRR_dom_sf"/>
</dbReference>
<dbReference type="AlphaFoldDB" id="A0A835DST6"/>
<dbReference type="InterPro" id="IPR006566">
    <property type="entry name" value="FBD"/>
</dbReference>
<dbReference type="Gene3D" id="3.80.10.10">
    <property type="entry name" value="Ribonuclease Inhibitor"/>
    <property type="match status" value="1"/>
</dbReference>
<accession>A0A835DST6</accession>
<name>A0A835DST6_TETSI</name>
<dbReference type="Pfam" id="PF00646">
    <property type="entry name" value="F-box"/>
    <property type="match status" value="1"/>
</dbReference>
<evidence type="ECO:0000313" key="2">
    <source>
        <dbReference type="EMBL" id="KAF8411227.1"/>
    </source>
</evidence>
<dbReference type="InterPro" id="IPR036047">
    <property type="entry name" value="F-box-like_dom_sf"/>
</dbReference>
<dbReference type="InterPro" id="IPR055357">
    <property type="entry name" value="LRR_At1g61320_AtMIF1"/>
</dbReference>
<organism evidence="2 3">
    <name type="scientific">Tetracentron sinense</name>
    <name type="common">Spur-leaf</name>
    <dbReference type="NCBI Taxonomy" id="13715"/>
    <lineage>
        <taxon>Eukaryota</taxon>
        <taxon>Viridiplantae</taxon>
        <taxon>Streptophyta</taxon>
        <taxon>Embryophyta</taxon>
        <taxon>Tracheophyta</taxon>
        <taxon>Spermatophyta</taxon>
        <taxon>Magnoliopsida</taxon>
        <taxon>Trochodendrales</taxon>
        <taxon>Trochodendraceae</taxon>
        <taxon>Tetracentron</taxon>
    </lineage>
</organism>
<dbReference type="Pfam" id="PF08387">
    <property type="entry name" value="FBD"/>
    <property type="match status" value="1"/>
</dbReference>
<proteinExistence type="predicted"/>
<dbReference type="Pfam" id="PF23622">
    <property type="entry name" value="LRR_At1g61320_AtMIF1"/>
    <property type="match status" value="1"/>
</dbReference>
<dbReference type="InterPro" id="IPR053772">
    <property type="entry name" value="At1g61320/At1g61330-like"/>
</dbReference>
<dbReference type="SMART" id="SM00579">
    <property type="entry name" value="FBD"/>
    <property type="match status" value="1"/>
</dbReference>
<dbReference type="PANTHER" id="PTHR34145">
    <property type="entry name" value="OS02G0105600 PROTEIN"/>
    <property type="match status" value="1"/>
</dbReference>
<protein>
    <recommendedName>
        <fullName evidence="1">FBD domain-containing protein</fullName>
    </recommendedName>
</protein>
<comment type="caution">
    <text evidence="2">The sequence shown here is derived from an EMBL/GenBank/DDBJ whole genome shotgun (WGS) entry which is preliminary data.</text>
</comment>
<dbReference type="InterPro" id="IPR001810">
    <property type="entry name" value="F-box_dom"/>
</dbReference>
<evidence type="ECO:0000313" key="3">
    <source>
        <dbReference type="Proteomes" id="UP000655225"/>
    </source>
</evidence>
<reference evidence="2 3" key="1">
    <citation type="submission" date="2020-04" db="EMBL/GenBank/DDBJ databases">
        <title>Plant Genome Project.</title>
        <authorList>
            <person name="Zhang R.-G."/>
        </authorList>
    </citation>
    <scope>NUCLEOTIDE SEQUENCE [LARGE SCALE GENOMIC DNA]</scope>
    <source>
        <strain evidence="2">YNK0</strain>
        <tissue evidence="2">Leaf</tissue>
    </source>
</reference>
<dbReference type="OMA" id="RNIWAST"/>
<evidence type="ECO:0000259" key="1">
    <source>
        <dbReference type="SMART" id="SM00579"/>
    </source>
</evidence>
<dbReference type="InterPro" id="IPR053781">
    <property type="entry name" value="F-box_AtFBL13-like"/>
</dbReference>
<keyword evidence="3" id="KW-1185">Reference proteome</keyword>
<dbReference type="SUPFAM" id="SSF52047">
    <property type="entry name" value="RNI-like"/>
    <property type="match status" value="1"/>
</dbReference>
<sequence>MEGNVDRISDLPKSLLLAIVSSLPTKYAVSTGILSSRWRNIWASTPHLDFDENLFITHRPRPTDIPSKRWRLVVKNEGKMRLIDFVHQTLLCWNGDTISSFRLRISYNGDHNVHIDQWIDFAISKGVKEFDLDLWGGGITKDSPNGCRHYELPNYFFAYDSLSMLKLNFCSFKPPSFENFGSLRTLSLTRVELSSEILMTMITSCYVLEILHLERCYSLGYLRIYVRHSRLESFTIHDCKSLFEGLYMCTPNLRTFKYYGHMIFFEIEKMPYLHEVDLDFGFCQFYGELLSEILGDLDNAKVLTICSYIIKGYMAVSEFFISVEPYQWASQEPSFNCMLYHLKSVKMTGFKGLKNEMELLKYILKNAMVLEKLIINKPKKITSYPIMSRLAEEILHYEKASTNAEILIS</sequence>